<protein>
    <recommendedName>
        <fullName evidence="3">Restriction endonuclease</fullName>
    </recommendedName>
</protein>
<evidence type="ECO:0000313" key="1">
    <source>
        <dbReference type="EMBL" id="SCZ46308.1"/>
    </source>
</evidence>
<proteinExistence type="predicted"/>
<evidence type="ECO:0008006" key="3">
    <source>
        <dbReference type="Google" id="ProtNLM"/>
    </source>
</evidence>
<sequence>MPKVFFSRCKPHGIDAVCVARECERLFFGYPMRKQGAHYDRHSLRSCIVDVTCDEATWAAEHAASDRLRQYNQNRNFVSEIEHGSIALVPRPAEGVIYCGYVEGGFELVNDPTWYDIWESIWRKHKSEDPDEYWIASEVAQTWKVDKFRPVPVPRIPVWIRRSLFGRSTYGIVRGYLDLDPYKTMQDVLGIDGFLPRSWTTDPREVERRLITDVTPDAFEHLMVAILQLENPEEFWTHVGGSGDGGLDGLGADASGEVVGLLQCKWAYDGEDLKLNTQWASERHRPRTILAAASHRDGVAAPPGIEFFDKAAVAQLLVKHAEALPQARALRIGNRR</sequence>
<gene>
    <name evidence="1" type="ORF">SAMN03080610_03619</name>
</gene>
<reference evidence="1 2" key="1">
    <citation type="submission" date="2016-10" db="EMBL/GenBank/DDBJ databases">
        <authorList>
            <person name="de Groot N.N."/>
        </authorList>
    </citation>
    <scope>NUCLEOTIDE SEQUENCE [LARGE SCALE GENOMIC DNA]</scope>
    <source>
        <strain evidence="1 2">DSM 2698</strain>
    </source>
</reference>
<keyword evidence="2" id="KW-1185">Reference proteome</keyword>
<name>A0A1G5PAI4_AFIMA</name>
<organism evidence="1 2">
    <name type="scientific">Afifella marina DSM 2698</name>
    <dbReference type="NCBI Taxonomy" id="1120955"/>
    <lineage>
        <taxon>Bacteria</taxon>
        <taxon>Pseudomonadati</taxon>
        <taxon>Pseudomonadota</taxon>
        <taxon>Alphaproteobacteria</taxon>
        <taxon>Hyphomicrobiales</taxon>
        <taxon>Afifellaceae</taxon>
        <taxon>Afifella</taxon>
    </lineage>
</organism>
<accession>A0A1G5PAI4</accession>
<dbReference type="Proteomes" id="UP000199347">
    <property type="component" value="Unassembled WGS sequence"/>
</dbReference>
<evidence type="ECO:0000313" key="2">
    <source>
        <dbReference type="Proteomes" id="UP000199347"/>
    </source>
</evidence>
<dbReference type="STRING" id="1120955.SAMN03080610_03619"/>
<dbReference type="OrthoDB" id="9974195at2"/>
<dbReference type="EMBL" id="FMVW01000013">
    <property type="protein sequence ID" value="SCZ46308.1"/>
    <property type="molecule type" value="Genomic_DNA"/>
</dbReference>
<dbReference type="RefSeq" id="WP_092816503.1">
    <property type="nucleotide sequence ID" value="NZ_FMVW01000013.1"/>
</dbReference>
<dbReference type="AlphaFoldDB" id="A0A1G5PAI4"/>